<dbReference type="Proteomes" id="UP001237642">
    <property type="component" value="Unassembled WGS sequence"/>
</dbReference>
<reference evidence="1" key="1">
    <citation type="submission" date="2023-02" db="EMBL/GenBank/DDBJ databases">
        <title>Genome of toxic invasive species Heracleum sosnowskyi carries increased number of genes despite the absence of recent whole-genome duplications.</title>
        <authorList>
            <person name="Schelkunov M."/>
            <person name="Shtratnikova V."/>
            <person name="Makarenko M."/>
            <person name="Klepikova A."/>
            <person name="Omelchenko D."/>
            <person name="Novikova G."/>
            <person name="Obukhova E."/>
            <person name="Bogdanov V."/>
            <person name="Penin A."/>
            <person name="Logacheva M."/>
        </authorList>
    </citation>
    <scope>NUCLEOTIDE SEQUENCE</scope>
    <source>
        <strain evidence="1">Hsosn_3</strain>
        <tissue evidence="1">Leaf</tissue>
    </source>
</reference>
<comment type="caution">
    <text evidence="1">The sequence shown here is derived from an EMBL/GenBank/DDBJ whole genome shotgun (WGS) entry which is preliminary data.</text>
</comment>
<evidence type="ECO:0000313" key="1">
    <source>
        <dbReference type="EMBL" id="KAK1401323.1"/>
    </source>
</evidence>
<dbReference type="Gene3D" id="2.40.50.140">
    <property type="entry name" value="Nucleic acid-binding proteins"/>
    <property type="match status" value="1"/>
</dbReference>
<dbReference type="AlphaFoldDB" id="A0AAD8JDY0"/>
<reference evidence="1" key="2">
    <citation type="submission" date="2023-05" db="EMBL/GenBank/DDBJ databases">
        <authorList>
            <person name="Schelkunov M.I."/>
        </authorList>
    </citation>
    <scope>NUCLEOTIDE SEQUENCE</scope>
    <source>
        <strain evidence="1">Hsosn_3</strain>
        <tissue evidence="1">Leaf</tissue>
    </source>
</reference>
<sequence>MEYDNFCDFEVSHKQDWKIEVRLERRWEEIDMENGQVRSIHLVFIDASNVQPISAVTQGLNKEHRFIKFEVTDLIHTVKVCFLDAFAANFENEYNEQIEHPVIVVISSCRMIRNNYTGLTTVRNESATSFETNANVERVQTLRNRFWEVHGI</sequence>
<name>A0AAD8JDY0_9APIA</name>
<evidence type="ECO:0008006" key="3">
    <source>
        <dbReference type="Google" id="ProtNLM"/>
    </source>
</evidence>
<protein>
    <recommendedName>
        <fullName evidence="3">DUF223 domain-containing protein</fullName>
    </recommendedName>
</protein>
<dbReference type="EMBL" id="JAUIZM010000001">
    <property type="protein sequence ID" value="KAK1401323.1"/>
    <property type="molecule type" value="Genomic_DNA"/>
</dbReference>
<evidence type="ECO:0000313" key="2">
    <source>
        <dbReference type="Proteomes" id="UP001237642"/>
    </source>
</evidence>
<accession>A0AAD8JDY0</accession>
<keyword evidence="2" id="KW-1185">Reference proteome</keyword>
<proteinExistence type="predicted"/>
<organism evidence="1 2">
    <name type="scientific">Heracleum sosnowskyi</name>
    <dbReference type="NCBI Taxonomy" id="360622"/>
    <lineage>
        <taxon>Eukaryota</taxon>
        <taxon>Viridiplantae</taxon>
        <taxon>Streptophyta</taxon>
        <taxon>Embryophyta</taxon>
        <taxon>Tracheophyta</taxon>
        <taxon>Spermatophyta</taxon>
        <taxon>Magnoliopsida</taxon>
        <taxon>eudicotyledons</taxon>
        <taxon>Gunneridae</taxon>
        <taxon>Pentapetalae</taxon>
        <taxon>asterids</taxon>
        <taxon>campanulids</taxon>
        <taxon>Apiales</taxon>
        <taxon>Apiaceae</taxon>
        <taxon>Apioideae</taxon>
        <taxon>apioid superclade</taxon>
        <taxon>Tordylieae</taxon>
        <taxon>Tordyliinae</taxon>
        <taxon>Heracleum</taxon>
    </lineage>
</organism>
<dbReference type="InterPro" id="IPR012340">
    <property type="entry name" value="NA-bd_OB-fold"/>
</dbReference>
<gene>
    <name evidence="1" type="ORF">POM88_000928</name>
</gene>